<dbReference type="GeneID" id="95374827"/>
<feature type="transmembrane region" description="Helical" evidence="17">
    <location>
        <begin position="193"/>
        <end position="214"/>
    </location>
</feature>
<dbReference type="HAMAP" id="MF_01006">
    <property type="entry name" value="Undec_diphosphatase"/>
    <property type="match status" value="1"/>
</dbReference>
<evidence type="ECO:0000256" key="13">
    <source>
        <dbReference type="ARBA" id="ARBA00023316"/>
    </source>
</evidence>
<dbReference type="AlphaFoldDB" id="A0A410WTH8"/>
<dbReference type="InterPro" id="IPR003824">
    <property type="entry name" value="UppP"/>
</dbReference>
<feature type="transmembrane region" description="Helical" evidence="17">
    <location>
        <begin position="43"/>
        <end position="64"/>
    </location>
</feature>
<feature type="transmembrane region" description="Helical" evidence="17">
    <location>
        <begin position="85"/>
        <end position="106"/>
    </location>
</feature>
<reference evidence="18 21" key="2">
    <citation type="submission" date="2022-05" db="EMBL/GenBank/DDBJ databases">
        <title>Genome Sequencing of Bee-Associated Microbes.</title>
        <authorList>
            <person name="Dunlap C."/>
        </authorList>
    </citation>
    <scope>NUCLEOTIDE SEQUENCE [LARGE SCALE GENOMIC DNA]</scope>
    <source>
        <strain evidence="18 21">NRRL B-23120</strain>
    </source>
</reference>
<dbReference type="EC" id="3.6.1.27" evidence="3 17"/>
<comment type="similarity">
    <text evidence="2 17">Belongs to the UppP family.</text>
</comment>
<dbReference type="GO" id="GO:0046677">
    <property type="term" value="P:response to antibiotic"/>
    <property type="evidence" value="ECO:0007669"/>
    <property type="project" value="UniProtKB-UniRule"/>
</dbReference>
<feature type="transmembrane region" description="Helical" evidence="17">
    <location>
        <begin position="226"/>
        <end position="251"/>
    </location>
</feature>
<evidence type="ECO:0000256" key="5">
    <source>
        <dbReference type="ARBA" id="ARBA00022475"/>
    </source>
</evidence>
<name>A0A410WTH8_9BACL</name>
<evidence type="ECO:0000256" key="17">
    <source>
        <dbReference type="HAMAP-Rule" id="MF_01006"/>
    </source>
</evidence>
<evidence type="ECO:0000256" key="11">
    <source>
        <dbReference type="ARBA" id="ARBA00023136"/>
    </source>
</evidence>
<keyword evidence="12 17" id="KW-0046">Antibiotic resistance</keyword>
<keyword evidence="11 17" id="KW-0472">Membrane</keyword>
<keyword evidence="7 17" id="KW-0378">Hydrolase</keyword>
<dbReference type="OrthoDB" id="9808289at2"/>
<keyword evidence="10 17" id="KW-1133">Transmembrane helix</keyword>
<evidence type="ECO:0000256" key="2">
    <source>
        <dbReference type="ARBA" id="ARBA00010621"/>
    </source>
</evidence>
<comment type="catalytic activity">
    <reaction evidence="16 17">
        <text>di-trans,octa-cis-undecaprenyl diphosphate + H2O = di-trans,octa-cis-undecaprenyl phosphate + phosphate + H(+)</text>
        <dbReference type="Rhea" id="RHEA:28094"/>
        <dbReference type="ChEBI" id="CHEBI:15377"/>
        <dbReference type="ChEBI" id="CHEBI:15378"/>
        <dbReference type="ChEBI" id="CHEBI:43474"/>
        <dbReference type="ChEBI" id="CHEBI:58405"/>
        <dbReference type="ChEBI" id="CHEBI:60392"/>
        <dbReference type="EC" id="3.6.1.27"/>
    </reaction>
</comment>
<comment type="function">
    <text evidence="17">Catalyzes the dephosphorylation of undecaprenyl diphosphate (UPP). Confers resistance to bacitracin.</text>
</comment>
<dbReference type="Proteomes" id="UP000288943">
    <property type="component" value="Chromosome"/>
</dbReference>
<evidence type="ECO:0000256" key="15">
    <source>
        <dbReference type="ARBA" id="ARBA00032932"/>
    </source>
</evidence>
<dbReference type="Pfam" id="PF02673">
    <property type="entry name" value="BacA"/>
    <property type="match status" value="1"/>
</dbReference>
<dbReference type="NCBIfam" id="NF001389">
    <property type="entry name" value="PRK00281.1-2"/>
    <property type="match status" value="1"/>
</dbReference>
<dbReference type="PANTHER" id="PTHR30622:SF3">
    <property type="entry name" value="UNDECAPRENYL-DIPHOSPHATASE"/>
    <property type="match status" value="1"/>
</dbReference>
<keyword evidence="9 17" id="KW-0573">Peptidoglycan synthesis</keyword>
<dbReference type="KEGG" id="pchi:PC41400_08390"/>
<evidence type="ECO:0000313" key="21">
    <source>
        <dbReference type="Proteomes" id="UP001527202"/>
    </source>
</evidence>
<evidence type="ECO:0000256" key="4">
    <source>
        <dbReference type="ARBA" id="ARBA00021581"/>
    </source>
</evidence>
<comment type="miscellaneous">
    <text evidence="17">Bacitracin is thought to be involved in the inhibition of peptidoglycan synthesis by sequestering undecaprenyl diphosphate, thereby reducing the pool of lipid carrier available.</text>
</comment>
<protein>
    <recommendedName>
        <fullName evidence="4 17">Undecaprenyl-diphosphatase</fullName>
        <ecNumber evidence="3 17">3.6.1.27</ecNumber>
    </recommendedName>
    <alternativeName>
        <fullName evidence="15 17">Bacitracin resistance protein</fullName>
    </alternativeName>
    <alternativeName>
        <fullName evidence="14 17">Undecaprenyl pyrophosphate phosphatase</fullName>
    </alternativeName>
</protein>
<evidence type="ECO:0000313" key="18">
    <source>
        <dbReference type="EMBL" id="MCY9599074.1"/>
    </source>
</evidence>
<dbReference type="GO" id="GO:0009252">
    <property type="term" value="P:peptidoglycan biosynthetic process"/>
    <property type="evidence" value="ECO:0007669"/>
    <property type="project" value="UniProtKB-KW"/>
</dbReference>
<evidence type="ECO:0000256" key="6">
    <source>
        <dbReference type="ARBA" id="ARBA00022692"/>
    </source>
</evidence>
<dbReference type="Proteomes" id="UP001527202">
    <property type="component" value="Unassembled WGS sequence"/>
</dbReference>
<evidence type="ECO:0000256" key="1">
    <source>
        <dbReference type="ARBA" id="ARBA00004651"/>
    </source>
</evidence>
<sequence length="276" mass="30468">MFSLWIAAIIGIVEGLTEFLPVSSTGHMILTQSLLGISDDEPLMKTFTIVIQLGAILAVVIVYWKRILRILGINREPVAVKAGASRLNVLHILMGIVPAMGIAFLFDDLIETYLFSPKTVVVSLILGGILMIIAEKKMDRTKGPVVEDMDGISYRQAFIIGLYQCLSVLIPGFSRSGATMAGGMLHGVTRKAGADFTFIMAVPIMFAASGYSLLKSYKNFTSDDILFFAVGFIVSFIVALLAIVTFIRFVQRMKLTYFSYYRFALAAIFIVYLWLT</sequence>
<evidence type="ECO:0000256" key="14">
    <source>
        <dbReference type="ARBA" id="ARBA00032707"/>
    </source>
</evidence>
<reference evidence="19 20" key="1">
    <citation type="submission" date="2018-01" db="EMBL/GenBank/DDBJ databases">
        <title>The whole genome sequencing and assembly of Paenibacillus chitinolyticus KCCM 41400 strain.</title>
        <authorList>
            <person name="Kim J.-Y."/>
            <person name="Park M.-K."/>
            <person name="Lee Y.-J."/>
            <person name="Yi H."/>
            <person name="Bahn Y.-S."/>
            <person name="Kim J.F."/>
            <person name="Lee D.-W."/>
        </authorList>
    </citation>
    <scope>NUCLEOTIDE SEQUENCE [LARGE SCALE GENOMIC DNA]</scope>
    <source>
        <strain evidence="19 20">KCCM 41400</strain>
    </source>
</reference>
<evidence type="ECO:0000256" key="9">
    <source>
        <dbReference type="ARBA" id="ARBA00022984"/>
    </source>
</evidence>
<evidence type="ECO:0000313" key="20">
    <source>
        <dbReference type="Proteomes" id="UP000288943"/>
    </source>
</evidence>
<evidence type="ECO:0000256" key="7">
    <source>
        <dbReference type="ARBA" id="ARBA00022801"/>
    </source>
</evidence>
<accession>A0A410WTH8</accession>
<evidence type="ECO:0000256" key="10">
    <source>
        <dbReference type="ARBA" id="ARBA00022989"/>
    </source>
</evidence>
<feature type="transmembrane region" description="Helical" evidence="17">
    <location>
        <begin position="257"/>
        <end position="275"/>
    </location>
</feature>
<comment type="subcellular location">
    <subcellularLocation>
        <location evidence="1 17">Cell membrane</location>
        <topology evidence="1 17">Multi-pass membrane protein</topology>
    </subcellularLocation>
</comment>
<gene>
    <name evidence="17" type="primary">uppP</name>
    <name evidence="18" type="ORF">M5X16_25275</name>
    <name evidence="19" type="ORF">PC41400_08390</name>
</gene>
<dbReference type="PANTHER" id="PTHR30622">
    <property type="entry name" value="UNDECAPRENYL-DIPHOSPHATASE"/>
    <property type="match status" value="1"/>
</dbReference>
<keyword evidence="21" id="KW-1185">Reference proteome</keyword>
<keyword evidence="6 17" id="KW-0812">Transmembrane</keyword>
<feature type="transmembrane region" description="Helical" evidence="17">
    <location>
        <begin position="112"/>
        <end position="133"/>
    </location>
</feature>
<dbReference type="GO" id="GO:0071555">
    <property type="term" value="P:cell wall organization"/>
    <property type="evidence" value="ECO:0007669"/>
    <property type="project" value="UniProtKB-KW"/>
</dbReference>
<dbReference type="NCBIfam" id="TIGR00753">
    <property type="entry name" value="undec_PP_bacA"/>
    <property type="match status" value="1"/>
</dbReference>
<dbReference type="GO" id="GO:0005886">
    <property type="term" value="C:plasma membrane"/>
    <property type="evidence" value="ECO:0007669"/>
    <property type="project" value="UniProtKB-SubCell"/>
</dbReference>
<proteinExistence type="inferred from homology"/>
<dbReference type="RefSeq" id="WP_042229020.1">
    <property type="nucleotide sequence ID" value="NZ_CP026520.1"/>
</dbReference>
<dbReference type="EMBL" id="JAMDMJ010000039">
    <property type="protein sequence ID" value="MCY9599074.1"/>
    <property type="molecule type" value="Genomic_DNA"/>
</dbReference>
<keyword evidence="5 17" id="KW-1003">Cell membrane</keyword>
<evidence type="ECO:0000256" key="12">
    <source>
        <dbReference type="ARBA" id="ARBA00023251"/>
    </source>
</evidence>
<keyword evidence="13 17" id="KW-0961">Cell wall biogenesis/degradation</keyword>
<feature type="transmembrane region" description="Helical" evidence="17">
    <location>
        <begin position="154"/>
        <end position="173"/>
    </location>
</feature>
<organism evidence="19 20">
    <name type="scientific">Paenibacillus chitinolyticus</name>
    <dbReference type="NCBI Taxonomy" id="79263"/>
    <lineage>
        <taxon>Bacteria</taxon>
        <taxon>Bacillati</taxon>
        <taxon>Bacillota</taxon>
        <taxon>Bacilli</taxon>
        <taxon>Bacillales</taxon>
        <taxon>Paenibacillaceae</taxon>
        <taxon>Paenibacillus</taxon>
    </lineage>
</organism>
<dbReference type="GO" id="GO:0008360">
    <property type="term" value="P:regulation of cell shape"/>
    <property type="evidence" value="ECO:0007669"/>
    <property type="project" value="UniProtKB-KW"/>
</dbReference>
<dbReference type="EMBL" id="CP026520">
    <property type="protein sequence ID" value="QAV17678.1"/>
    <property type="molecule type" value="Genomic_DNA"/>
</dbReference>
<dbReference type="NCBIfam" id="NF001390">
    <property type="entry name" value="PRK00281.1-4"/>
    <property type="match status" value="1"/>
</dbReference>
<evidence type="ECO:0000256" key="8">
    <source>
        <dbReference type="ARBA" id="ARBA00022960"/>
    </source>
</evidence>
<evidence type="ECO:0000256" key="16">
    <source>
        <dbReference type="ARBA" id="ARBA00047594"/>
    </source>
</evidence>
<evidence type="ECO:0000256" key="3">
    <source>
        <dbReference type="ARBA" id="ARBA00012374"/>
    </source>
</evidence>
<keyword evidence="8 17" id="KW-0133">Cell shape</keyword>
<evidence type="ECO:0000313" key="19">
    <source>
        <dbReference type="EMBL" id="QAV17678.1"/>
    </source>
</evidence>
<dbReference type="GO" id="GO:0050380">
    <property type="term" value="F:undecaprenyl-diphosphatase activity"/>
    <property type="evidence" value="ECO:0007669"/>
    <property type="project" value="UniProtKB-UniRule"/>
</dbReference>